<dbReference type="RefSeq" id="WP_076114567.1">
    <property type="nucleotide sequence ID" value="NZ_MPTB01000093.1"/>
</dbReference>
<proteinExistence type="predicted"/>
<organism evidence="1 2">
    <name type="scientific">Paenibacillus borealis</name>
    <dbReference type="NCBI Taxonomy" id="160799"/>
    <lineage>
        <taxon>Bacteria</taxon>
        <taxon>Bacillati</taxon>
        <taxon>Bacillota</taxon>
        <taxon>Bacilli</taxon>
        <taxon>Bacillales</taxon>
        <taxon>Paenibacillaceae</taxon>
        <taxon>Paenibacillus</taxon>
    </lineage>
</organism>
<reference evidence="1 2" key="1">
    <citation type="submission" date="2016-10" db="EMBL/GenBank/DDBJ databases">
        <title>Paenibacillus species isolates.</title>
        <authorList>
            <person name="Beno S.M."/>
        </authorList>
    </citation>
    <scope>NUCLEOTIDE SEQUENCE [LARGE SCALE GENOMIC DNA]</scope>
    <source>
        <strain evidence="1 2">FSL H7-0744</strain>
    </source>
</reference>
<evidence type="ECO:0000313" key="2">
    <source>
        <dbReference type="Proteomes" id="UP000187412"/>
    </source>
</evidence>
<evidence type="ECO:0000313" key="1">
    <source>
        <dbReference type="EMBL" id="OMD35474.1"/>
    </source>
</evidence>
<protein>
    <recommendedName>
        <fullName evidence="3">Serine protease</fullName>
    </recommendedName>
</protein>
<sequence length="176" mass="20181">MIIFRLTVDERVKHRVEPASLTKLQLDALWGAGAQAEDETPLFLAVHTDQRTVYPDFLEFPLPLVSDRMRALLAQYMPGLAWKSAILSDIRQARQDAYWLLRPPVVECLSPQTLWYPNGTLKHLVLRHGDIQAPVFRIAGLMEPYIYIQLAVAESLLRRSFTGIGVQRVEMEVKER</sequence>
<dbReference type="EMBL" id="MPTB01000093">
    <property type="protein sequence ID" value="OMD35474.1"/>
    <property type="molecule type" value="Genomic_DNA"/>
</dbReference>
<accession>A0ABX3GUF3</accession>
<comment type="caution">
    <text evidence="1">The sequence shown here is derived from an EMBL/GenBank/DDBJ whole genome shotgun (WGS) entry which is preliminary data.</text>
</comment>
<keyword evidence="2" id="KW-1185">Reference proteome</keyword>
<name>A0ABX3GUF3_PAEBO</name>
<gene>
    <name evidence="1" type="ORF">BSK56_32950</name>
</gene>
<evidence type="ECO:0008006" key="3">
    <source>
        <dbReference type="Google" id="ProtNLM"/>
    </source>
</evidence>
<dbReference type="Proteomes" id="UP000187412">
    <property type="component" value="Unassembled WGS sequence"/>
</dbReference>